<protein>
    <submittedName>
        <fullName evidence="1">Uncharacterized protein</fullName>
    </submittedName>
</protein>
<dbReference type="EMBL" id="CM031809">
    <property type="protein sequence ID" value="KAG6670122.1"/>
    <property type="molecule type" value="Genomic_DNA"/>
</dbReference>
<reference evidence="1" key="1">
    <citation type="submission" date="2020-12" db="EMBL/GenBank/DDBJ databases">
        <title>WGS assembly of Carya illinoinensis cv. Pawnee.</title>
        <authorList>
            <person name="Platts A."/>
            <person name="Shu S."/>
            <person name="Wright S."/>
            <person name="Barry K."/>
            <person name="Edger P."/>
            <person name="Pires J.C."/>
            <person name="Schmutz J."/>
        </authorList>
    </citation>
    <scope>NUCLEOTIDE SEQUENCE</scope>
    <source>
        <tissue evidence="1">Leaf</tissue>
    </source>
</reference>
<dbReference type="Proteomes" id="UP000811609">
    <property type="component" value="Chromosome 1"/>
</dbReference>
<name>A0A8T1RV47_CARIL</name>
<evidence type="ECO:0000313" key="2">
    <source>
        <dbReference type="Proteomes" id="UP000811609"/>
    </source>
</evidence>
<proteinExistence type="predicted"/>
<sequence>MFGLKKVAHDPYGNTVCLSFGAYCNPRNHDVFLFDVLNGYISGL</sequence>
<comment type="caution">
    <text evidence="1">The sequence shown here is derived from an EMBL/GenBank/DDBJ whole genome shotgun (WGS) entry which is preliminary data.</text>
</comment>
<accession>A0A8T1RV47</accession>
<evidence type="ECO:0000313" key="1">
    <source>
        <dbReference type="EMBL" id="KAG6670122.1"/>
    </source>
</evidence>
<dbReference type="AlphaFoldDB" id="A0A8T1RV47"/>
<organism evidence="1 2">
    <name type="scientific">Carya illinoinensis</name>
    <name type="common">Pecan</name>
    <dbReference type="NCBI Taxonomy" id="32201"/>
    <lineage>
        <taxon>Eukaryota</taxon>
        <taxon>Viridiplantae</taxon>
        <taxon>Streptophyta</taxon>
        <taxon>Embryophyta</taxon>
        <taxon>Tracheophyta</taxon>
        <taxon>Spermatophyta</taxon>
        <taxon>Magnoliopsida</taxon>
        <taxon>eudicotyledons</taxon>
        <taxon>Gunneridae</taxon>
        <taxon>Pentapetalae</taxon>
        <taxon>rosids</taxon>
        <taxon>fabids</taxon>
        <taxon>Fagales</taxon>
        <taxon>Juglandaceae</taxon>
        <taxon>Carya</taxon>
    </lineage>
</organism>
<keyword evidence="2" id="KW-1185">Reference proteome</keyword>
<gene>
    <name evidence="1" type="ORF">CIPAW_01G289400</name>
</gene>